<dbReference type="PANTHER" id="PTHR42859:SF15">
    <property type="entry name" value="IRON-SULFUR CLUSTER BINDING PROTEIN"/>
    <property type="match status" value="1"/>
</dbReference>
<evidence type="ECO:0000256" key="1">
    <source>
        <dbReference type="ARBA" id="ARBA00022485"/>
    </source>
</evidence>
<dbReference type="SUPFAM" id="SSF54862">
    <property type="entry name" value="4Fe-4S ferredoxins"/>
    <property type="match status" value="1"/>
</dbReference>
<organism evidence="6 7">
    <name type="scientific">Candidatus Wallbacteria bacterium GWC2_49_35</name>
    <dbReference type="NCBI Taxonomy" id="1817813"/>
    <lineage>
        <taxon>Bacteria</taxon>
        <taxon>Candidatus Walliibacteriota</taxon>
    </lineage>
</organism>
<dbReference type="Pfam" id="PF13237">
    <property type="entry name" value="Fer4_10"/>
    <property type="match status" value="1"/>
</dbReference>
<name>A0A1F7WKZ4_9BACT</name>
<evidence type="ECO:0000313" key="6">
    <source>
        <dbReference type="EMBL" id="OGM03490.1"/>
    </source>
</evidence>
<dbReference type="InterPro" id="IPR050294">
    <property type="entry name" value="RnfB_subfamily"/>
</dbReference>
<evidence type="ECO:0000256" key="2">
    <source>
        <dbReference type="ARBA" id="ARBA00022723"/>
    </source>
</evidence>
<dbReference type="PROSITE" id="PS00198">
    <property type="entry name" value="4FE4S_FER_1"/>
    <property type="match status" value="1"/>
</dbReference>
<dbReference type="EMBL" id="MGFH01000164">
    <property type="protein sequence ID" value="OGM03490.1"/>
    <property type="molecule type" value="Genomic_DNA"/>
</dbReference>
<dbReference type="STRING" id="1817813.A2008_04370"/>
<dbReference type="PROSITE" id="PS51379">
    <property type="entry name" value="4FE4S_FER_2"/>
    <property type="match status" value="3"/>
</dbReference>
<dbReference type="GO" id="GO:0051539">
    <property type="term" value="F:4 iron, 4 sulfur cluster binding"/>
    <property type="evidence" value="ECO:0007669"/>
    <property type="project" value="UniProtKB-KW"/>
</dbReference>
<dbReference type="Pfam" id="PF12800">
    <property type="entry name" value="Fer4_4"/>
    <property type="match status" value="1"/>
</dbReference>
<evidence type="ECO:0000256" key="3">
    <source>
        <dbReference type="ARBA" id="ARBA00023004"/>
    </source>
</evidence>
<feature type="domain" description="4Fe-4S ferredoxin-type" evidence="5">
    <location>
        <begin position="114"/>
        <end position="134"/>
    </location>
</feature>
<sequence length="142" mass="15304">MTRKLTSPAMSKCILCYSCMLACARVNYRSHSVTRCALKIRTAGGMSGKYAADICRSCERPTCAYVCPTGAMAAKDGGGARLIKSKCIGCQKCVEACKINYLQFDDELKLPLMCTHCGICVKFCPHGCIKISEPKDGNGGEI</sequence>
<dbReference type="Proteomes" id="UP000178735">
    <property type="component" value="Unassembled WGS sequence"/>
</dbReference>
<gene>
    <name evidence="6" type="ORF">A2008_04370</name>
</gene>
<accession>A0A1F7WKZ4</accession>
<reference evidence="6 7" key="1">
    <citation type="journal article" date="2016" name="Nat. Commun.">
        <title>Thousands of microbial genomes shed light on interconnected biogeochemical processes in an aquifer system.</title>
        <authorList>
            <person name="Anantharaman K."/>
            <person name="Brown C.T."/>
            <person name="Hug L.A."/>
            <person name="Sharon I."/>
            <person name="Castelle C.J."/>
            <person name="Probst A.J."/>
            <person name="Thomas B.C."/>
            <person name="Singh A."/>
            <person name="Wilkins M.J."/>
            <person name="Karaoz U."/>
            <person name="Brodie E.L."/>
            <person name="Williams K.H."/>
            <person name="Hubbard S.S."/>
            <person name="Banfield J.F."/>
        </authorList>
    </citation>
    <scope>NUCLEOTIDE SEQUENCE [LARGE SCALE GENOMIC DNA]</scope>
</reference>
<dbReference type="Gene3D" id="3.30.70.20">
    <property type="match status" value="2"/>
</dbReference>
<feature type="domain" description="4Fe-4S ferredoxin-type" evidence="5">
    <location>
        <begin position="46"/>
        <end position="77"/>
    </location>
</feature>
<keyword evidence="2" id="KW-0479">Metal-binding</keyword>
<proteinExistence type="predicted"/>
<evidence type="ECO:0000313" key="7">
    <source>
        <dbReference type="Proteomes" id="UP000178735"/>
    </source>
</evidence>
<dbReference type="GO" id="GO:0046872">
    <property type="term" value="F:metal ion binding"/>
    <property type="evidence" value="ECO:0007669"/>
    <property type="project" value="UniProtKB-KW"/>
</dbReference>
<feature type="domain" description="4Fe-4S ferredoxin-type" evidence="5">
    <location>
        <begin position="78"/>
        <end position="107"/>
    </location>
</feature>
<evidence type="ECO:0000256" key="4">
    <source>
        <dbReference type="ARBA" id="ARBA00023014"/>
    </source>
</evidence>
<keyword evidence="3" id="KW-0408">Iron</keyword>
<keyword evidence="1" id="KW-0004">4Fe-4S</keyword>
<dbReference type="AlphaFoldDB" id="A0A1F7WKZ4"/>
<dbReference type="InterPro" id="IPR017900">
    <property type="entry name" value="4Fe4S_Fe_S_CS"/>
</dbReference>
<keyword evidence="4" id="KW-0411">Iron-sulfur</keyword>
<evidence type="ECO:0000259" key="5">
    <source>
        <dbReference type="PROSITE" id="PS51379"/>
    </source>
</evidence>
<dbReference type="Pfam" id="PF00037">
    <property type="entry name" value="Fer4"/>
    <property type="match status" value="1"/>
</dbReference>
<dbReference type="PANTHER" id="PTHR42859">
    <property type="entry name" value="OXIDOREDUCTASE"/>
    <property type="match status" value="1"/>
</dbReference>
<comment type="caution">
    <text evidence="6">The sequence shown here is derived from an EMBL/GenBank/DDBJ whole genome shotgun (WGS) entry which is preliminary data.</text>
</comment>
<protein>
    <submittedName>
        <fullName evidence="6">(Fe-S)-binding protein</fullName>
    </submittedName>
</protein>
<dbReference type="InterPro" id="IPR017896">
    <property type="entry name" value="4Fe4S_Fe-S-bd"/>
</dbReference>